<comment type="caution">
    <text evidence="2">The sequence shown here is derived from an EMBL/GenBank/DDBJ whole genome shotgun (WGS) entry which is preliminary data.</text>
</comment>
<protein>
    <submittedName>
        <fullName evidence="2">Uncharacterized protein</fullName>
    </submittedName>
</protein>
<dbReference type="Proteomes" id="UP001501771">
    <property type="component" value="Unassembled WGS sequence"/>
</dbReference>
<organism evidence="2 3">
    <name type="scientific">Nocardioides koreensis</name>
    <dbReference type="NCBI Taxonomy" id="433651"/>
    <lineage>
        <taxon>Bacteria</taxon>
        <taxon>Bacillati</taxon>
        <taxon>Actinomycetota</taxon>
        <taxon>Actinomycetes</taxon>
        <taxon>Propionibacteriales</taxon>
        <taxon>Nocardioidaceae</taxon>
        <taxon>Nocardioides</taxon>
    </lineage>
</organism>
<accession>A0ABN3A8D5</accession>
<keyword evidence="1" id="KW-0472">Membrane</keyword>
<keyword evidence="1" id="KW-1133">Transmembrane helix</keyword>
<dbReference type="RefSeq" id="WP_344157886.1">
    <property type="nucleotide sequence ID" value="NZ_BAAAQR010000018.1"/>
</dbReference>
<reference evidence="2 3" key="1">
    <citation type="journal article" date="2019" name="Int. J. Syst. Evol. Microbiol.">
        <title>The Global Catalogue of Microorganisms (GCM) 10K type strain sequencing project: providing services to taxonomists for standard genome sequencing and annotation.</title>
        <authorList>
            <consortium name="The Broad Institute Genomics Platform"/>
            <consortium name="The Broad Institute Genome Sequencing Center for Infectious Disease"/>
            <person name="Wu L."/>
            <person name="Ma J."/>
        </authorList>
    </citation>
    <scope>NUCLEOTIDE SEQUENCE [LARGE SCALE GENOMIC DNA]</scope>
    <source>
        <strain evidence="2 3">JCM 16022</strain>
    </source>
</reference>
<evidence type="ECO:0000256" key="1">
    <source>
        <dbReference type="SAM" id="Phobius"/>
    </source>
</evidence>
<gene>
    <name evidence="2" type="ORF">GCM10009844_44020</name>
</gene>
<name>A0ABN3A8D5_9ACTN</name>
<evidence type="ECO:0000313" key="3">
    <source>
        <dbReference type="Proteomes" id="UP001501771"/>
    </source>
</evidence>
<proteinExistence type="predicted"/>
<evidence type="ECO:0000313" key="2">
    <source>
        <dbReference type="EMBL" id="GAA2156097.1"/>
    </source>
</evidence>
<sequence length="52" mass="5980">MTARVFMVVLLVAVEGFMVSLDGFDAFPDGAYLVLWLFLFAQLLRQQARKRE</sequence>
<dbReference type="EMBL" id="BAAAQR010000018">
    <property type="protein sequence ID" value="GAA2156097.1"/>
    <property type="molecule type" value="Genomic_DNA"/>
</dbReference>
<feature type="transmembrane region" description="Helical" evidence="1">
    <location>
        <begin position="26"/>
        <end position="44"/>
    </location>
</feature>
<keyword evidence="3" id="KW-1185">Reference proteome</keyword>
<keyword evidence="1" id="KW-0812">Transmembrane</keyword>